<dbReference type="InterPro" id="IPR036513">
    <property type="entry name" value="STAS_dom_sf"/>
</dbReference>
<dbReference type="GO" id="GO:0043856">
    <property type="term" value="F:anti-sigma factor antagonist activity"/>
    <property type="evidence" value="ECO:0007669"/>
    <property type="project" value="TreeGrafter"/>
</dbReference>
<evidence type="ECO:0000256" key="1">
    <source>
        <dbReference type="SAM" id="MobiDB-lite"/>
    </source>
</evidence>
<comment type="caution">
    <text evidence="3">The sequence shown here is derived from an EMBL/GenBank/DDBJ whole genome shotgun (WGS) entry which is preliminary data.</text>
</comment>
<evidence type="ECO:0000313" key="4">
    <source>
        <dbReference type="Proteomes" id="UP001196509"/>
    </source>
</evidence>
<feature type="compositionally biased region" description="Polar residues" evidence="1">
    <location>
        <begin position="135"/>
        <end position="147"/>
    </location>
</feature>
<organism evidence="3 4">
    <name type="scientific">Flavimaribacter sediminis</name>
    <dbReference type="NCBI Taxonomy" id="2865987"/>
    <lineage>
        <taxon>Bacteria</taxon>
        <taxon>Pseudomonadati</taxon>
        <taxon>Pseudomonadota</taxon>
        <taxon>Alphaproteobacteria</taxon>
        <taxon>Hyphomicrobiales</taxon>
        <taxon>Rhizobiaceae</taxon>
        <taxon>Flavimaribacter</taxon>
    </lineage>
</organism>
<accession>A0AAE2ZQI8</accession>
<dbReference type="CDD" id="cd07043">
    <property type="entry name" value="STAS_anti-anti-sigma_factors"/>
    <property type="match status" value="1"/>
</dbReference>
<keyword evidence="4" id="KW-1185">Reference proteome</keyword>
<feature type="region of interest" description="Disordered" evidence="1">
    <location>
        <begin position="123"/>
        <end position="147"/>
    </location>
</feature>
<gene>
    <name evidence="3" type="ORF">K1W69_23520</name>
</gene>
<dbReference type="Pfam" id="PF01740">
    <property type="entry name" value="STAS"/>
    <property type="match status" value="1"/>
</dbReference>
<dbReference type="PROSITE" id="PS50801">
    <property type="entry name" value="STAS"/>
    <property type="match status" value="1"/>
</dbReference>
<feature type="domain" description="STAS" evidence="2">
    <location>
        <begin position="1"/>
        <end position="110"/>
    </location>
</feature>
<dbReference type="Gene3D" id="3.30.750.24">
    <property type="entry name" value="STAS domain"/>
    <property type="match status" value="1"/>
</dbReference>
<sequence>MECTTRTTGSLSIVEIAGAVDSRSAGQLYDVLVDIVRDSQSKLIVDLSKVQSMTRAGVRGLVVAAKLLMPGRDKMRICGANRTTEDMLRGLGLDHLLNIDPTLEASLAILFPQVNGPGVFSSAGRPAGMPADRPAQTTKTDARNTGTPATAVFW</sequence>
<evidence type="ECO:0000313" key="3">
    <source>
        <dbReference type="EMBL" id="MBW8640184.1"/>
    </source>
</evidence>
<evidence type="ECO:0000259" key="2">
    <source>
        <dbReference type="PROSITE" id="PS50801"/>
    </source>
</evidence>
<name>A0AAE2ZQI8_9HYPH</name>
<reference evidence="3" key="1">
    <citation type="submission" date="2021-08" db="EMBL/GenBank/DDBJ databases">
        <title>Hoeflea bacterium WL0058 sp. nov., isolated from the sediment.</title>
        <authorList>
            <person name="Wang L."/>
            <person name="Zhang D."/>
        </authorList>
    </citation>
    <scope>NUCLEOTIDE SEQUENCE</scope>
    <source>
        <strain evidence="3">WL0058</strain>
    </source>
</reference>
<dbReference type="AlphaFoldDB" id="A0AAE2ZQI8"/>
<dbReference type="PANTHER" id="PTHR33495:SF2">
    <property type="entry name" value="ANTI-SIGMA FACTOR ANTAGONIST TM_1081-RELATED"/>
    <property type="match status" value="1"/>
</dbReference>
<dbReference type="PANTHER" id="PTHR33495">
    <property type="entry name" value="ANTI-SIGMA FACTOR ANTAGONIST TM_1081-RELATED-RELATED"/>
    <property type="match status" value="1"/>
</dbReference>
<dbReference type="SUPFAM" id="SSF52091">
    <property type="entry name" value="SpoIIaa-like"/>
    <property type="match status" value="1"/>
</dbReference>
<dbReference type="InterPro" id="IPR002645">
    <property type="entry name" value="STAS_dom"/>
</dbReference>
<proteinExistence type="predicted"/>
<dbReference type="EMBL" id="JAICBX010000005">
    <property type="protein sequence ID" value="MBW8640184.1"/>
    <property type="molecule type" value="Genomic_DNA"/>
</dbReference>
<dbReference type="RefSeq" id="WP_220230898.1">
    <property type="nucleotide sequence ID" value="NZ_JAICBX010000005.1"/>
</dbReference>
<protein>
    <submittedName>
        <fullName evidence="3">STAS domain-containing protein</fullName>
    </submittedName>
</protein>
<dbReference type="Proteomes" id="UP001196509">
    <property type="component" value="Unassembled WGS sequence"/>
</dbReference>